<dbReference type="SUPFAM" id="SSF161070">
    <property type="entry name" value="SNF-like"/>
    <property type="match status" value="1"/>
</dbReference>
<dbReference type="PANTHER" id="PTHR42948">
    <property type="entry name" value="TRANSPORTER"/>
    <property type="match status" value="1"/>
</dbReference>
<feature type="transmembrane region" description="Helical" evidence="7">
    <location>
        <begin position="280"/>
        <end position="301"/>
    </location>
</feature>
<feature type="transmembrane region" description="Helical" evidence="7">
    <location>
        <begin position="367"/>
        <end position="390"/>
    </location>
</feature>
<feature type="transmembrane region" description="Helical" evidence="7">
    <location>
        <begin position="28"/>
        <end position="45"/>
    </location>
</feature>
<dbReference type="AlphaFoldDB" id="A0A9D0ZZ92"/>
<dbReference type="CDD" id="cd10336">
    <property type="entry name" value="SLC6sbd_Tyt1-Like"/>
    <property type="match status" value="1"/>
</dbReference>
<dbReference type="PROSITE" id="PS50267">
    <property type="entry name" value="NA_NEUROTRAN_SYMP_3"/>
    <property type="match status" value="1"/>
</dbReference>
<dbReference type="NCBIfam" id="NF037979">
    <property type="entry name" value="Na_transp"/>
    <property type="match status" value="1"/>
</dbReference>
<dbReference type="InterPro" id="IPR037272">
    <property type="entry name" value="SNS_sf"/>
</dbReference>
<comment type="caution">
    <text evidence="8">The sequence shown here is derived from an EMBL/GenBank/DDBJ whole genome shotgun (WGS) entry which is preliminary data.</text>
</comment>
<gene>
    <name evidence="8" type="ORF">IAA69_01395</name>
</gene>
<keyword evidence="4 7" id="KW-1133">Transmembrane helix</keyword>
<reference evidence="8" key="1">
    <citation type="submission" date="2020-10" db="EMBL/GenBank/DDBJ databases">
        <authorList>
            <person name="Gilroy R."/>
        </authorList>
    </citation>
    <scope>NUCLEOTIDE SEQUENCE</scope>
    <source>
        <strain evidence="8">ChiGjej1B1-2707</strain>
    </source>
</reference>
<feature type="transmembrane region" description="Helical" evidence="7">
    <location>
        <begin position="107"/>
        <end position="131"/>
    </location>
</feature>
<evidence type="ECO:0000256" key="2">
    <source>
        <dbReference type="ARBA" id="ARBA00022448"/>
    </source>
</evidence>
<dbReference type="PRINTS" id="PR00176">
    <property type="entry name" value="NANEUSMPORT"/>
</dbReference>
<evidence type="ECO:0000256" key="7">
    <source>
        <dbReference type="SAM" id="Phobius"/>
    </source>
</evidence>
<keyword evidence="5 7" id="KW-0472">Membrane</keyword>
<reference evidence="8" key="2">
    <citation type="journal article" date="2021" name="PeerJ">
        <title>Extensive microbial diversity within the chicken gut microbiome revealed by metagenomics and culture.</title>
        <authorList>
            <person name="Gilroy R."/>
            <person name="Ravi A."/>
            <person name="Getino M."/>
            <person name="Pursley I."/>
            <person name="Horton D.L."/>
            <person name="Alikhan N.F."/>
            <person name="Baker D."/>
            <person name="Gharbi K."/>
            <person name="Hall N."/>
            <person name="Watson M."/>
            <person name="Adriaenssens E.M."/>
            <person name="Foster-Nyarko E."/>
            <person name="Jarju S."/>
            <person name="Secka A."/>
            <person name="Antonio M."/>
            <person name="Oren A."/>
            <person name="Chaudhuri R.R."/>
            <person name="La Ragione R."/>
            <person name="Hildebrand F."/>
            <person name="Pallen M.J."/>
        </authorList>
    </citation>
    <scope>NUCLEOTIDE SEQUENCE</scope>
    <source>
        <strain evidence="8">ChiGjej1B1-2707</strain>
    </source>
</reference>
<evidence type="ECO:0000256" key="4">
    <source>
        <dbReference type="ARBA" id="ARBA00022989"/>
    </source>
</evidence>
<dbReference type="PROSITE" id="PS00610">
    <property type="entry name" value="NA_NEUROTRAN_SYMP_1"/>
    <property type="match status" value="1"/>
</dbReference>
<proteinExistence type="inferred from homology"/>
<keyword evidence="2 6" id="KW-0813">Transport</keyword>
<feature type="transmembrane region" description="Helical" evidence="7">
    <location>
        <begin position="410"/>
        <end position="430"/>
    </location>
</feature>
<dbReference type="EMBL" id="DVGB01000014">
    <property type="protein sequence ID" value="HIR00921.1"/>
    <property type="molecule type" value="Genomic_DNA"/>
</dbReference>
<comment type="similarity">
    <text evidence="6">Belongs to the sodium:neurotransmitter symporter (SNF) (TC 2.A.22) family.</text>
</comment>
<evidence type="ECO:0000256" key="1">
    <source>
        <dbReference type="ARBA" id="ARBA00004141"/>
    </source>
</evidence>
<organism evidence="8 9">
    <name type="scientific">Candidatus Aveggerthella stercoripullorum</name>
    <dbReference type="NCBI Taxonomy" id="2840688"/>
    <lineage>
        <taxon>Bacteria</taxon>
        <taxon>Bacillati</taxon>
        <taxon>Actinomycetota</taxon>
        <taxon>Coriobacteriia</taxon>
        <taxon>Eggerthellales</taxon>
        <taxon>Eggerthellaceae</taxon>
        <taxon>Eggerthellaceae incertae sedis</taxon>
        <taxon>Candidatus Aveggerthella</taxon>
    </lineage>
</organism>
<comment type="subcellular location">
    <subcellularLocation>
        <location evidence="1">Membrane</location>
        <topology evidence="1">Multi-pass membrane protein</topology>
    </subcellularLocation>
</comment>
<evidence type="ECO:0000256" key="3">
    <source>
        <dbReference type="ARBA" id="ARBA00022692"/>
    </source>
</evidence>
<dbReference type="GO" id="GO:0015293">
    <property type="term" value="F:symporter activity"/>
    <property type="evidence" value="ECO:0007669"/>
    <property type="project" value="UniProtKB-KW"/>
</dbReference>
<feature type="transmembrane region" description="Helical" evidence="7">
    <location>
        <begin position="326"/>
        <end position="347"/>
    </location>
</feature>
<feature type="transmembrane region" description="Helical" evidence="7">
    <location>
        <begin position="161"/>
        <end position="180"/>
    </location>
</feature>
<evidence type="ECO:0000256" key="5">
    <source>
        <dbReference type="ARBA" id="ARBA00023136"/>
    </source>
</evidence>
<dbReference type="Pfam" id="PF00209">
    <property type="entry name" value="SNF"/>
    <property type="match status" value="2"/>
</dbReference>
<dbReference type="Proteomes" id="UP000824261">
    <property type="component" value="Unassembled WGS sequence"/>
</dbReference>
<feature type="transmembrane region" description="Helical" evidence="7">
    <location>
        <begin position="192"/>
        <end position="219"/>
    </location>
</feature>
<dbReference type="InterPro" id="IPR047218">
    <property type="entry name" value="YocR/YhdH-like"/>
</dbReference>
<dbReference type="InterPro" id="IPR000175">
    <property type="entry name" value="Na/ntran_symport"/>
</dbReference>
<evidence type="ECO:0000313" key="9">
    <source>
        <dbReference type="Proteomes" id="UP000824261"/>
    </source>
</evidence>
<feature type="transmembrane region" description="Helical" evidence="7">
    <location>
        <begin position="57"/>
        <end position="77"/>
    </location>
</feature>
<feature type="transmembrane region" description="Helical" evidence="7">
    <location>
        <begin position="451"/>
        <end position="470"/>
    </location>
</feature>
<evidence type="ECO:0000256" key="6">
    <source>
        <dbReference type="RuleBase" id="RU003732"/>
    </source>
</evidence>
<sequence>MADIEQSKQAAAKAAGQAPQREHFASRIGFILVAAGCAIGLGNVWRFPYITGEYGGGAFVLLYLIFLVILGLPVMVMEFAVGRASQKSCAQAFDILEPKRRFHWFSWWGYIGCMILMMFYTTVAGWMAAYIPKMASGAFNGADAAATGELFNAMLASPGELVAWMLAAVLIGFVICAMGLQNGVERITKWMMAILFVAMIALCIRAMTLPGAGEGIAFYLVPDFSRMFAGGWATFGEAVYAAMGQAFFSLSLGIAAMEIFGSKVGRERSLTGEAVNVTALNTLVAILAGLIIFPACFAYGITPDSGPSLVFVTLPVVFGQMPLGNVWGALFFVFMSFAALSTVIAVFENLVSFSMDKWGMTRTRAVVFNGILVVVLSLPCALGFNVLSGVTIPGIGDIQTIEDFIVSNNMLPLGSLIFVLFCTTRYGWGWDKFLKEADTGEGLKFPAKTRLWVKYGIPALIVVIFVMGYAPKVAFWLGM</sequence>
<keyword evidence="3 6" id="KW-0812">Transmembrane</keyword>
<protein>
    <recommendedName>
        <fullName evidence="6">Transporter</fullName>
    </recommendedName>
</protein>
<dbReference type="PANTHER" id="PTHR42948:SF1">
    <property type="entry name" value="TRANSPORTER"/>
    <property type="match status" value="1"/>
</dbReference>
<dbReference type="GO" id="GO:0016020">
    <property type="term" value="C:membrane"/>
    <property type="evidence" value="ECO:0007669"/>
    <property type="project" value="UniProtKB-SubCell"/>
</dbReference>
<keyword evidence="6" id="KW-0769">Symport</keyword>
<evidence type="ECO:0000313" key="8">
    <source>
        <dbReference type="EMBL" id="HIR00921.1"/>
    </source>
</evidence>
<accession>A0A9D0ZZ92</accession>
<name>A0A9D0ZZ92_9ACTN</name>
<feature type="transmembrane region" description="Helical" evidence="7">
    <location>
        <begin position="239"/>
        <end position="260"/>
    </location>
</feature>